<dbReference type="EMBL" id="LCYN01000004">
    <property type="protein sequence ID" value="KKZ98756.1"/>
    <property type="molecule type" value="Genomic_DNA"/>
</dbReference>
<keyword evidence="1" id="KW-0472">Membrane</keyword>
<name>A0A0G8CI98_9BACI</name>
<sequence>MNFFKTLKADFNKGSAADKLSIISSILTIIGAFSIPSLIYLQYAPNLLFSVFLICLFFVFSLMIIYLAFLILQFVWRHVEETVPRIIVLLVVLAVTSLLFSILFEFLTIAYRDVFSKITQL</sequence>
<evidence type="ECO:0000256" key="1">
    <source>
        <dbReference type="SAM" id="Phobius"/>
    </source>
</evidence>
<comment type="caution">
    <text evidence="2">The sequence shown here is derived from an EMBL/GenBank/DDBJ whole genome shotgun (WGS) entry which is preliminary data.</text>
</comment>
<reference evidence="3" key="2">
    <citation type="submission" date="2015-04" db="EMBL/GenBank/DDBJ databases">
        <title>Draft Genome Sequences of Eight Spore-Forming Food Isolates of Bacillus cereus Genome sequencing.</title>
        <authorList>
            <person name="Krawcyk A.O."/>
            <person name="de Jong A."/>
            <person name="Eijlander R.T."/>
            <person name="Berendsen E.M."/>
            <person name="Holsappel S."/>
            <person name="Wells-Bennik M."/>
            <person name="Kuipers O.P."/>
        </authorList>
    </citation>
    <scope>NUCLEOTIDE SEQUENCE [LARGE SCALE GENOMIC DNA]</scope>
    <source>
        <strain evidence="3">B4147</strain>
    </source>
</reference>
<gene>
    <name evidence="2" type="ORF">B4147_3339</name>
</gene>
<reference evidence="2 3" key="1">
    <citation type="journal article" date="2015" name="Genome Announc.">
        <title>Next-Generation Whole-Genome Sequencing of Eight Strains of Bacillus cereus, Isolated from Food.</title>
        <authorList>
            <person name="Krawczyk A.O."/>
            <person name="de Jong A."/>
            <person name="Eijlander R.T."/>
            <person name="Berendsen E.M."/>
            <person name="Holsappel S."/>
            <person name="Wells-Bennik M.H."/>
            <person name="Kuipers O.P."/>
        </authorList>
    </citation>
    <scope>NUCLEOTIDE SEQUENCE [LARGE SCALE GENOMIC DNA]</scope>
    <source>
        <strain evidence="2 3">B4147</strain>
    </source>
</reference>
<protein>
    <submittedName>
        <fullName evidence="2">Uncharacterized protein</fullName>
    </submittedName>
</protein>
<evidence type="ECO:0000313" key="3">
    <source>
        <dbReference type="Proteomes" id="UP000035350"/>
    </source>
</evidence>
<keyword evidence="1" id="KW-0812">Transmembrane</keyword>
<dbReference type="AlphaFoldDB" id="A0A0G8CI98"/>
<feature type="transmembrane region" description="Helical" evidence="1">
    <location>
        <begin position="20"/>
        <end position="41"/>
    </location>
</feature>
<feature type="transmembrane region" description="Helical" evidence="1">
    <location>
        <begin position="87"/>
        <end position="111"/>
    </location>
</feature>
<dbReference type="Proteomes" id="UP000035350">
    <property type="component" value="Unassembled WGS sequence"/>
</dbReference>
<dbReference type="PATRIC" id="fig|1396.433.peg.2217"/>
<evidence type="ECO:0000313" key="2">
    <source>
        <dbReference type="EMBL" id="KKZ98756.1"/>
    </source>
</evidence>
<proteinExistence type="predicted"/>
<accession>A0A0G8CI98</accession>
<keyword evidence="1" id="KW-1133">Transmembrane helix</keyword>
<feature type="transmembrane region" description="Helical" evidence="1">
    <location>
        <begin position="47"/>
        <end position="75"/>
    </location>
</feature>
<organism evidence="2 3">
    <name type="scientific">Bacillus wiedmannii</name>
    <dbReference type="NCBI Taxonomy" id="1890302"/>
    <lineage>
        <taxon>Bacteria</taxon>
        <taxon>Bacillati</taxon>
        <taxon>Bacillota</taxon>
        <taxon>Bacilli</taxon>
        <taxon>Bacillales</taxon>
        <taxon>Bacillaceae</taxon>
        <taxon>Bacillus</taxon>
        <taxon>Bacillus cereus group</taxon>
    </lineage>
</organism>